<organism evidence="1 2">
    <name type="scientific">Campylobacter ureolyticus</name>
    <dbReference type="NCBI Taxonomy" id="827"/>
    <lineage>
        <taxon>Bacteria</taxon>
        <taxon>Pseudomonadati</taxon>
        <taxon>Campylobacterota</taxon>
        <taxon>Epsilonproteobacteria</taxon>
        <taxon>Campylobacterales</taxon>
        <taxon>Campylobacteraceae</taxon>
        <taxon>Campylobacter</taxon>
    </lineage>
</organism>
<protein>
    <recommendedName>
        <fullName evidence="3">Phage protein</fullName>
    </recommendedName>
</protein>
<comment type="caution">
    <text evidence="1">The sequence shown here is derived from an EMBL/GenBank/DDBJ whole genome shotgun (WGS) entry which is preliminary data.</text>
</comment>
<accession>A0A9Q4KKF6</accession>
<sequence length="105" mass="12321">MININELVNDSDFCQFIEANGKKIKAVVQYLSNDEMLRLPEGERYKEHIRIDTDCELNLQDSVFYKGNEYRVVYEQDWGSYGYKNYTAIRFDGLESPNSNGFELT</sequence>
<name>A0A9Q4KKF6_9BACT</name>
<evidence type="ECO:0000313" key="1">
    <source>
        <dbReference type="EMBL" id="MCZ6159095.1"/>
    </source>
</evidence>
<dbReference type="AlphaFoldDB" id="A0A9Q4KKF6"/>
<reference evidence="1" key="1">
    <citation type="submission" date="2022-12" db="EMBL/GenBank/DDBJ databases">
        <title>Species Delineation and Comparative Genomics within the Campylobacter ureolyticus Complex.</title>
        <authorList>
            <person name="Maki J."/>
            <person name="Howard M."/>
            <person name="Connelly S."/>
            <person name="Hardy D.J."/>
            <person name="Cameron A."/>
        </authorList>
    </citation>
    <scope>NUCLEOTIDE SEQUENCE</scope>
    <source>
        <strain evidence="1">URMC_787</strain>
    </source>
</reference>
<evidence type="ECO:0000313" key="2">
    <source>
        <dbReference type="Proteomes" id="UP001075225"/>
    </source>
</evidence>
<dbReference type="Proteomes" id="UP001075225">
    <property type="component" value="Unassembled WGS sequence"/>
</dbReference>
<proteinExistence type="predicted"/>
<dbReference type="RefSeq" id="WP_269484220.1">
    <property type="nucleotide sequence ID" value="NZ_JAPXGJ010000001.1"/>
</dbReference>
<evidence type="ECO:0008006" key="3">
    <source>
        <dbReference type="Google" id="ProtNLM"/>
    </source>
</evidence>
<gene>
    <name evidence="1" type="ORF">O6B32_01140</name>
</gene>
<dbReference type="EMBL" id="JAPXGO010000001">
    <property type="protein sequence ID" value="MCZ6159095.1"/>
    <property type="molecule type" value="Genomic_DNA"/>
</dbReference>